<protein>
    <submittedName>
        <fullName evidence="1">Protein with peptidoglycan-binding domain protein</fullName>
    </submittedName>
</protein>
<organism evidence="1 2">
    <name type="scientific">Sphingomonas montanisoli</name>
    <dbReference type="NCBI Taxonomy" id="2606412"/>
    <lineage>
        <taxon>Bacteria</taxon>
        <taxon>Pseudomonadati</taxon>
        <taxon>Pseudomonadota</taxon>
        <taxon>Alphaproteobacteria</taxon>
        <taxon>Sphingomonadales</taxon>
        <taxon>Sphingomonadaceae</taxon>
        <taxon>Sphingomonas</taxon>
    </lineage>
</organism>
<keyword evidence="2" id="KW-1185">Reference proteome</keyword>
<name>A0A5D9CB69_9SPHN</name>
<comment type="caution">
    <text evidence="1">The sequence shown here is derived from an EMBL/GenBank/DDBJ whole genome shotgun (WGS) entry which is preliminary data.</text>
</comment>
<proteinExistence type="predicted"/>
<dbReference type="Proteomes" id="UP000322077">
    <property type="component" value="Unassembled WGS sequence"/>
</dbReference>
<evidence type="ECO:0000313" key="1">
    <source>
        <dbReference type="EMBL" id="TZG28606.1"/>
    </source>
</evidence>
<dbReference type="EMBL" id="VTOU01000001">
    <property type="protein sequence ID" value="TZG28606.1"/>
    <property type="molecule type" value="Genomic_DNA"/>
</dbReference>
<sequence>MLNSSNCSDVRLAKELLIRAPFGKGKSAGAKLLQEYLWVNGIKPTIDGDWGPTTQHALNAFCAAKGVKPVATADQAMMDLLAQPLLRAVAAISPQADLPASIVKYAKQHLAEHPIEINGANSGPWVRLYMAGNEGAQWLWCAGFVTYITAYCSGLHGVENPVPRTFGCDALAKKAKADGRFRQKGTLQPVPPGSVFLLPSKVNAADWVHTGIVLSDNGGTLLTAEGNTDANGTSNGFEANSRMRAARGLDIVLT</sequence>
<dbReference type="RefSeq" id="WP_149520271.1">
    <property type="nucleotide sequence ID" value="NZ_VTOU01000001.1"/>
</dbReference>
<accession>A0A5D9CB69</accession>
<dbReference type="AlphaFoldDB" id="A0A5D9CB69"/>
<evidence type="ECO:0000313" key="2">
    <source>
        <dbReference type="Proteomes" id="UP000322077"/>
    </source>
</evidence>
<gene>
    <name evidence="1" type="ORF">FYJ91_00160</name>
</gene>
<reference evidence="1 2" key="1">
    <citation type="submission" date="2019-08" db="EMBL/GenBank/DDBJ databases">
        <authorList>
            <person name="Wang G."/>
            <person name="Xu Z."/>
        </authorList>
    </citation>
    <scope>NUCLEOTIDE SEQUENCE [LARGE SCALE GENOMIC DNA]</scope>
    <source>
        <strain evidence="1 2">ZX</strain>
    </source>
</reference>